<sequence length="287" mass="32288">MTGIRQIASNSSDEYKNLLAKMKEMEKSMVDVCGELTTMHKAICAGFGQGIGSQTSASVPFDNPSVAASSIVRIPAGIASEISCENKDKVFYMRRDKFTSNDPALVSANEAKPRWKTDVFFNRSPNKEIVANLLGYLLPKFVGQGIKTSEFHTMVHTNFRSTTHKNREDPMHFNCRIMAYVLNKDVIDTLMKRNCSRLMIRSAMSEGESEDEFPGRPCKHIVKVTRPFWRSDEFNNLIFNIDGIVKENLGNNICQLLDRNLASLSEKPVPNDVALCFPPWTLRDGPQ</sequence>
<dbReference type="EMBL" id="KV441010">
    <property type="protein sequence ID" value="OAD65516.1"/>
    <property type="molecule type" value="Genomic_DNA"/>
</dbReference>
<dbReference type="InParanoid" id="A0A162PGM8"/>
<evidence type="ECO:0000313" key="1">
    <source>
        <dbReference type="EMBL" id="OAD65516.1"/>
    </source>
</evidence>
<evidence type="ECO:0000313" key="2">
    <source>
        <dbReference type="Proteomes" id="UP000077315"/>
    </source>
</evidence>
<name>A0A162PGM8_PHYB8</name>
<dbReference type="Proteomes" id="UP000077315">
    <property type="component" value="Unassembled WGS sequence"/>
</dbReference>
<organism evidence="1 2">
    <name type="scientific">Phycomyces blakesleeanus (strain ATCC 8743b / DSM 1359 / FGSC 10004 / NBRC 33097 / NRRL 1555)</name>
    <dbReference type="NCBI Taxonomy" id="763407"/>
    <lineage>
        <taxon>Eukaryota</taxon>
        <taxon>Fungi</taxon>
        <taxon>Fungi incertae sedis</taxon>
        <taxon>Mucoromycota</taxon>
        <taxon>Mucoromycotina</taxon>
        <taxon>Mucoromycetes</taxon>
        <taxon>Mucorales</taxon>
        <taxon>Phycomycetaceae</taxon>
        <taxon>Phycomyces</taxon>
    </lineage>
</organism>
<dbReference type="GeneID" id="29003531"/>
<proteinExistence type="predicted"/>
<accession>A0A162PGM8</accession>
<gene>
    <name evidence="1" type="ORF">PHYBLDRAFT_72280</name>
</gene>
<reference evidence="2" key="1">
    <citation type="submission" date="2015-06" db="EMBL/GenBank/DDBJ databases">
        <title>Expansion of signal transduction pathways in fungi by whole-genome duplication.</title>
        <authorList>
            <consortium name="DOE Joint Genome Institute"/>
            <person name="Corrochano L.M."/>
            <person name="Kuo A."/>
            <person name="Marcet-Houben M."/>
            <person name="Polaino S."/>
            <person name="Salamov A."/>
            <person name="Villalobos J.M."/>
            <person name="Alvarez M.I."/>
            <person name="Avalos J."/>
            <person name="Benito E.P."/>
            <person name="Benoit I."/>
            <person name="Burger G."/>
            <person name="Camino L.P."/>
            <person name="Canovas D."/>
            <person name="Cerda-Olmedo E."/>
            <person name="Cheng J.-F."/>
            <person name="Dominguez A."/>
            <person name="Elias M."/>
            <person name="Eslava A.P."/>
            <person name="Glaser F."/>
            <person name="Grimwood J."/>
            <person name="Gutierrez G."/>
            <person name="Heitman J."/>
            <person name="Henrissat B."/>
            <person name="Iturriaga E.A."/>
            <person name="Lang B.F."/>
            <person name="Lavin J.L."/>
            <person name="Lee S."/>
            <person name="Li W."/>
            <person name="Lindquist E."/>
            <person name="Lopez-Garcia S."/>
            <person name="Luque E.M."/>
            <person name="Marcos A.T."/>
            <person name="Martin J."/>
            <person name="McCluskey K."/>
            <person name="Medina H.R."/>
            <person name="Miralles-Duran A."/>
            <person name="Miyazaki A."/>
            <person name="Munoz-Torres E."/>
            <person name="Oguiza J.A."/>
            <person name="Ohm R."/>
            <person name="Olmedo M."/>
            <person name="Orejas M."/>
            <person name="Ortiz-Castellanos L."/>
            <person name="Pisabarro A.G."/>
            <person name="Rodriguez-Romero J."/>
            <person name="Ruiz-Herrera J."/>
            <person name="Ruiz-Vazquez R."/>
            <person name="Sanz C."/>
            <person name="Schackwitz W."/>
            <person name="Schmutz J."/>
            <person name="Shahriari M."/>
            <person name="Shelest E."/>
            <person name="Silva-Franco F."/>
            <person name="Soanes D."/>
            <person name="Syed K."/>
            <person name="Tagua V.G."/>
            <person name="Talbot N.J."/>
            <person name="Thon M."/>
            <person name="De vries R.P."/>
            <person name="Wiebenga A."/>
            <person name="Yadav J.S."/>
            <person name="Braun E.L."/>
            <person name="Baker S."/>
            <person name="Garre V."/>
            <person name="Horwitz B."/>
            <person name="Torres-Martinez S."/>
            <person name="Idnurm A."/>
            <person name="Herrera-Estrella A."/>
            <person name="Gabaldon T."/>
            <person name="Grigoriev I.V."/>
        </authorList>
    </citation>
    <scope>NUCLEOTIDE SEQUENCE [LARGE SCALE GENOMIC DNA]</scope>
    <source>
        <strain evidence="2">NRRL 1555(-)</strain>
    </source>
</reference>
<dbReference type="RefSeq" id="XP_018283556.1">
    <property type="nucleotide sequence ID" value="XM_018442625.1"/>
</dbReference>
<dbReference type="AlphaFoldDB" id="A0A162PGM8"/>
<protein>
    <submittedName>
        <fullName evidence="1">Uncharacterized protein</fullName>
    </submittedName>
</protein>
<keyword evidence="2" id="KW-1185">Reference proteome</keyword>
<dbReference type="VEuPathDB" id="FungiDB:PHYBLDRAFT_72280"/>